<dbReference type="PROSITE" id="PS50240">
    <property type="entry name" value="TRYPSIN_DOM"/>
    <property type="match status" value="1"/>
</dbReference>
<keyword evidence="3" id="KW-0732">Signal</keyword>
<reference evidence="5" key="1">
    <citation type="journal article" date="2014" name="Int. J. Syst. Evol. Microbiol.">
        <title>Complete genome sequence of Corynebacterium casei LMG S-19264T (=DSM 44701T), isolated from a smear-ripened cheese.</title>
        <authorList>
            <consortium name="US DOE Joint Genome Institute (JGI-PGF)"/>
            <person name="Walter F."/>
            <person name="Albersmeier A."/>
            <person name="Kalinowski J."/>
            <person name="Ruckert C."/>
        </authorList>
    </citation>
    <scope>NUCLEOTIDE SEQUENCE</scope>
    <source>
        <strain evidence="5">VKM B-1606</strain>
    </source>
</reference>
<dbReference type="InterPro" id="IPR043504">
    <property type="entry name" value="Peptidase_S1_PA_chymotrypsin"/>
</dbReference>
<feature type="signal peptide" evidence="3">
    <location>
        <begin position="1"/>
        <end position="43"/>
    </location>
</feature>
<dbReference type="PRINTS" id="PR00722">
    <property type="entry name" value="CHYMOTRYPSIN"/>
</dbReference>
<protein>
    <recommendedName>
        <fullName evidence="4">Peptidase S1 domain-containing protein</fullName>
    </recommendedName>
</protein>
<dbReference type="PANTHER" id="PTHR24276">
    <property type="entry name" value="POLYSERASE-RELATED"/>
    <property type="match status" value="1"/>
</dbReference>
<sequence length="269" mass="27508">MTRYQTGLWRLRRSIAPHRGRPAMFRTFAAAFLLALPAAPLLAADDGLGAATVAVQAIAPTADGRARVSECTGALIAPDLVLTAGHCLDGIAAPSQVAAFAYDGDRPKAPPLRVVRFARHPDHVVGWRERAGDPSTRRAEIAADLALLKLAAPAAARPLALAPASAGAPSLAAGTGRDGPGADARSGRLKLTAATEVRFATGEGPRIAFASLARPACRGDSGGPVARDGAVWGVVAAILKARGGCGARIVVTPVDPASDGFRRMRAAVD</sequence>
<dbReference type="Gene3D" id="2.40.10.10">
    <property type="entry name" value="Trypsin-like serine proteases"/>
    <property type="match status" value="1"/>
</dbReference>
<organism evidence="5 6">
    <name type="scientific">Methylopila capsulata</name>
    <dbReference type="NCBI Taxonomy" id="61654"/>
    <lineage>
        <taxon>Bacteria</taxon>
        <taxon>Pseudomonadati</taxon>
        <taxon>Pseudomonadota</taxon>
        <taxon>Alphaproteobacteria</taxon>
        <taxon>Hyphomicrobiales</taxon>
        <taxon>Methylopilaceae</taxon>
        <taxon>Methylopila</taxon>
    </lineage>
</organism>
<dbReference type="GO" id="GO:0006508">
    <property type="term" value="P:proteolysis"/>
    <property type="evidence" value="ECO:0007669"/>
    <property type="project" value="InterPro"/>
</dbReference>
<gene>
    <name evidence="5" type="ORF">GCM10008170_27550</name>
</gene>
<evidence type="ECO:0000313" key="5">
    <source>
        <dbReference type="EMBL" id="GLK56736.1"/>
    </source>
</evidence>
<comment type="similarity">
    <text evidence="1">Belongs to the peptidase S1 family.</text>
</comment>
<evidence type="ECO:0000256" key="1">
    <source>
        <dbReference type="ARBA" id="ARBA00007664"/>
    </source>
</evidence>
<feature type="domain" description="Peptidase S1" evidence="4">
    <location>
        <begin position="71"/>
        <end position="269"/>
    </location>
</feature>
<dbReference type="InterPro" id="IPR001314">
    <property type="entry name" value="Peptidase_S1A"/>
</dbReference>
<dbReference type="InterPro" id="IPR009003">
    <property type="entry name" value="Peptidase_S1_PA"/>
</dbReference>
<evidence type="ECO:0000256" key="3">
    <source>
        <dbReference type="SAM" id="SignalP"/>
    </source>
</evidence>
<dbReference type="PANTHER" id="PTHR24276:SF98">
    <property type="entry name" value="FI18310P1-RELATED"/>
    <property type="match status" value="1"/>
</dbReference>
<name>A0A9W6IX58_9HYPH</name>
<dbReference type="GO" id="GO:0004252">
    <property type="term" value="F:serine-type endopeptidase activity"/>
    <property type="evidence" value="ECO:0007669"/>
    <property type="project" value="InterPro"/>
</dbReference>
<dbReference type="SMART" id="SM00020">
    <property type="entry name" value="Tryp_SPc"/>
    <property type="match status" value="1"/>
</dbReference>
<evidence type="ECO:0000256" key="2">
    <source>
        <dbReference type="ARBA" id="ARBA00023157"/>
    </source>
</evidence>
<comment type="caution">
    <text evidence="5">The sequence shown here is derived from an EMBL/GenBank/DDBJ whole genome shotgun (WGS) entry which is preliminary data.</text>
</comment>
<dbReference type="EMBL" id="BSFF01000003">
    <property type="protein sequence ID" value="GLK56736.1"/>
    <property type="molecule type" value="Genomic_DNA"/>
</dbReference>
<keyword evidence="2" id="KW-1015">Disulfide bond</keyword>
<dbReference type="AlphaFoldDB" id="A0A9W6IX58"/>
<dbReference type="InterPro" id="IPR018114">
    <property type="entry name" value="TRYPSIN_HIS"/>
</dbReference>
<evidence type="ECO:0000259" key="4">
    <source>
        <dbReference type="PROSITE" id="PS50240"/>
    </source>
</evidence>
<feature type="chain" id="PRO_5040894649" description="Peptidase S1 domain-containing protein" evidence="3">
    <location>
        <begin position="44"/>
        <end position="269"/>
    </location>
</feature>
<dbReference type="Proteomes" id="UP001143400">
    <property type="component" value="Unassembled WGS sequence"/>
</dbReference>
<evidence type="ECO:0000313" key="6">
    <source>
        <dbReference type="Proteomes" id="UP001143400"/>
    </source>
</evidence>
<accession>A0A9W6IX58</accession>
<dbReference type="SUPFAM" id="SSF50494">
    <property type="entry name" value="Trypsin-like serine proteases"/>
    <property type="match status" value="1"/>
</dbReference>
<dbReference type="PROSITE" id="PS00134">
    <property type="entry name" value="TRYPSIN_HIS"/>
    <property type="match status" value="1"/>
</dbReference>
<dbReference type="InterPro" id="IPR050430">
    <property type="entry name" value="Peptidase_S1"/>
</dbReference>
<reference evidence="5" key="2">
    <citation type="submission" date="2023-01" db="EMBL/GenBank/DDBJ databases">
        <authorList>
            <person name="Sun Q."/>
            <person name="Evtushenko L."/>
        </authorList>
    </citation>
    <scope>NUCLEOTIDE SEQUENCE</scope>
    <source>
        <strain evidence="5">VKM B-1606</strain>
    </source>
</reference>
<proteinExistence type="inferred from homology"/>
<dbReference type="InterPro" id="IPR001254">
    <property type="entry name" value="Trypsin_dom"/>
</dbReference>
<dbReference type="Pfam" id="PF00089">
    <property type="entry name" value="Trypsin"/>
    <property type="match status" value="1"/>
</dbReference>